<keyword evidence="5" id="KW-0966">Cell projection</keyword>
<evidence type="ECO:0000256" key="5">
    <source>
        <dbReference type="ARBA" id="ARBA00023273"/>
    </source>
</evidence>
<proteinExistence type="predicted"/>
<dbReference type="AlphaFoldDB" id="A0A913WZK4"/>
<evidence type="ECO:0000256" key="6">
    <source>
        <dbReference type="SAM" id="MobiDB-lite"/>
    </source>
</evidence>
<name>A0A913WZK4_EXADI</name>
<feature type="domain" description="Enkurin" evidence="7">
    <location>
        <begin position="235"/>
        <end position="327"/>
    </location>
</feature>
<dbReference type="InterPro" id="IPR052102">
    <property type="entry name" value="Enkurin_domain-protein"/>
</dbReference>
<evidence type="ECO:0000259" key="7">
    <source>
        <dbReference type="PROSITE" id="PS51665"/>
    </source>
</evidence>
<evidence type="ECO:0000313" key="9">
    <source>
        <dbReference type="Proteomes" id="UP000887567"/>
    </source>
</evidence>
<keyword evidence="3" id="KW-0963">Cytoplasm</keyword>
<dbReference type="RefSeq" id="XP_020896565.1">
    <property type="nucleotide sequence ID" value="XM_021040906.1"/>
</dbReference>
<keyword evidence="9" id="KW-1185">Reference proteome</keyword>
<feature type="compositionally biased region" description="Basic and acidic residues" evidence="6">
    <location>
        <begin position="109"/>
        <end position="123"/>
    </location>
</feature>
<organism evidence="8 9">
    <name type="scientific">Exaiptasia diaphana</name>
    <name type="common">Tropical sea anemone</name>
    <name type="synonym">Aiptasia pulchella</name>
    <dbReference type="NCBI Taxonomy" id="2652724"/>
    <lineage>
        <taxon>Eukaryota</taxon>
        <taxon>Metazoa</taxon>
        <taxon>Cnidaria</taxon>
        <taxon>Anthozoa</taxon>
        <taxon>Hexacorallia</taxon>
        <taxon>Actiniaria</taxon>
        <taxon>Aiptasiidae</taxon>
        <taxon>Exaiptasia</taxon>
    </lineage>
</organism>
<sequence length="330" mass="37225">MPSTWTIPTDPGFQTRRPNSAQRYEPAIDGSRPKPRVKPEALSNAIKGQGSLALLFNPTSKPYTLLSRPGSAQQKDFKKENAYHIKQIQRANRKKQQESAAGEPVKAVYKPDKFDHVESKVAQECKAPPPAPRSNSASFLRAHSRNGPPVKDRPSSAEPVVPKECKLTIPKASNAREGSPPKKNRNHIAENIRRTASSPGPKRAPSALAMEELKLKKKDEQEKYKRGSVPKYLKQRQKQWKKEEEIRIANTPDPTVPAGHVLMPRDERLQTLDALQKNQDELLVELRSLPVRADTLRVRTRKAELERKLSEIESAIKIFSRPKVFVKVDE</sequence>
<dbReference type="OMA" id="LSTWTIP"/>
<evidence type="ECO:0000313" key="8">
    <source>
        <dbReference type="EnsemblMetazoa" id="XP_020896565.1"/>
    </source>
</evidence>
<dbReference type="Proteomes" id="UP000887567">
    <property type="component" value="Unplaced"/>
</dbReference>
<keyword evidence="4" id="KW-0206">Cytoskeleton</keyword>
<evidence type="ECO:0000256" key="1">
    <source>
        <dbReference type="ARBA" id="ARBA00004138"/>
    </source>
</evidence>
<evidence type="ECO:0000256" key="4">
    <source>
        <dbReference type="ARBA" id="ARBA00023212"/>
    </source>
</evidence>
<evidence type="ECO:0000256" key="3">
    <source>
        <dbReference type="ARBA" id="ARBA00022490"/>
    </source>
</evidence>
<comment type="subcellular location">
    <subcellularLocation>
        <location evidence="1">Cell projection</location>
        <location evidence="1">Cilium</location>
    </subcellularLocation>
    <subcellularLocation>
        <location evidence="2">Cytoplasm</location>
        <location evidence="2">Cytoskeleton</location>
    </subcellularLocation>
</comment>
<accession>A0A913WZK4</accession>
<dbReference type="PANTHER" id="PTHR21490:SF2">
    <property type="entry name" value="ENKURIN DOMAIN-CONTAINING PROTEIN 1"/>
    <property type="match status" value="1"/>
</dbReference>
<dbReference type="PROSITE" id="PS51665">
    <property type="entry name" value="ENKURIN"/>
    <property type="match status" value="1"/>
</dbReference>
<dbReference type="PANTHER" id="PTHR21490">
    <property type="entry name" value="ENKURIN-RELATED"/>
    <property type="match status" value="1"/>
</dbReference>
<dbReference type="EnsemblMetazoa" id="XM_021040906.1">
    <property type="protein sequence ID" value="XP_020896565.1"/>
    <property type="gene ID" value="LOC110235442"/>
</dbReference>
<dbReference type="GO" id="GO:0005881">
    <property type="term" value="C:cytoplasmic microtubule"/>
    <property type="evidence" value="ECO:0007669"/>
    <property type="project" value="TreeGrafter"/>
</dbReference>
<feature type="compositionally biased region" description="Basic and acidic residues" evidence="6">
    <location>
        <begin position="211"/>
        <end position="225"/>
    </location>
</feature>
<dbReference type="GeneID" id="110235442"/>
<protein>
    <recommendedName>
        <fullName evidence="7">Enkurin domain-containing protein</fullName>
    </recommendedName>
</protein>
<reference evidence="8" key="1">
    <citation type="submission" date="2022-11" db="UniProtKB">
        <authorList>
            <consortium name="EnsemblMetazoa"/>
        </authorList>
    </citation>
    <scope>IDENTIFICATION</scope>
</reference>
<dbReference type="KEGG" id="epa:110235442"/>
<dbReference type="OrthoDB" id="10264920at2759"/>
<dbReference type="GO" id="GO:0005929">
    <property type="term" value="C:cilium"/>
    <property type="evidence" value="ECO:0007669"/>
    <property type="project" value="UniProtKB-SubCell"/>
</dbReference>
<evidence type="ECO:0000256" key="2">
    <source>
        <dbReference type="ARBA" id="ARBA00004245"/>
    </source>
</evidence>
<feature type="region of interest" description="Disordered" evidence="6">
    <location>
        <begin position="1"/>
        <end position="40"/>
    </location>
</feature>
<feature type="compositionally biased region" description="Basic and acidic residues" evidence="6">
    <location>
        <begin position="150"/>
        <end position="166"/>
    </location>
</feature>
<feature type="region of interest" description="Disordered" evidence="6">
    <location>
        <begin position="89"/>
        <end position="236"/>
    </location>
</feature>
<dbReference type="Pfam" id="PF13864">
    <property type="entry name" value="Enkurin"/>
    <property type="match status" value="1"/>
</dbReference>
<dbReference type="InterPro" id="IPR027012">
    <property type="entry name" value="Enkurin_dom"/>
</dbReference>